<feature type="domain" description="GH18" evidence="10">
    <location>
        <begin position="67"/>
        <end position="433"/>
    </location>
</feature>
<evidence type="ECO:0000256" key="4">
    <source>
        <dbReference type="ARBA" id="ARBA00023277"/>
    </source>
</evidence>
<gene>
    <name evidence="11" type="ORF">B0H15DRAFT_830346</name>
</gene>
<evidence type="ECO:0000256" key="8">
    <source>
        <dbReference type="RuleBase" id="RU004453"/>
    </source>
</evidence>
<evidence type="ECO:0000256" key="3">
    <source>
        <dbReference type="ARBA" id="ARBA00023024"/>
    </source>
</evidence>
<proteinExistence type="inferred from homology"/>
<dbReference type="PANTHER" id="PTHR11177:SF392">
    <property type="entry name" value="HAP41P"/>
    <property type="match status" value="1"/>
</dbReference>
<dbReference type="InterPro" id="IPR050314">
    <property type="entry name" value="Glycosyl_Hydrlase_18"/>
</dbReference>
<evidence type="ECO:0000256" key="9">
    <source>
        <dbReference type="SAM" id="SignalP"/>
    </source>
</evidence>
<keyword evidence="4" id="KW-0119">Carbohydrate metabolism</keyword>
<name>A0AAD6XX78_9AGAR</name>
<evidence type="ECO:0000256" key="5">
    <source>
        <dbReference type="ARBA" id="ARBA00023295"/>
    </source>
</evidence>
<keyword evidence="9" id="KW-0732">Signal</keyword>
<organism evidence="11 12">
    <name type="scientific">Mycena belliarum</name>
    <dbReference type="NCBI Taxonomy" id="1033014"/>
    <lineage>
        <taxon>Eukaryota</taxon>
        <taxon>Fungi</taxon>
        <taxon>Dikarya</taxon>
        <taxon>Basidiomycota</taxon>
        <taxon>Agaricomycotina</taxon>
        <taxon>Agaricomycetes</taxon>
        <taxon>Agaricomycetidae</taxon>
        <taxon>Agaricales</taxon>
        <taxon>Marasmiineae</taxon>
        <taxon>Mycenaceae</taxon>
        <taxon>Mycena</taxon>
    </lineage>
</organism>
<dbReference type="PANTHER" id="PTHR11177">
    <property type="entry name" value="CHITINASE"/>
    <property type="match status" value="1"/>
</dbReference>
<dbReference type="GO" id="GO:0008061">
    <property type="term" value="F:chitin binding"/>
    <property type="evidence" value="ECO:0007669"/>
    <property type="project" value="InterPro"/>
</dbReference>
<keyword evidence="6" id="KW-0624">Polysaccharide degradation</keyword>
<evidence type="ECO:0000313" key="11">
    <source>
        <dbReference type="EMBL" id="KAJ7094645.1"/>
    </source>
</evidence>
<evidence type="ECO:0000256" key="6">
    <source>
        <dbReference type="ARBA" id="ARBA00023326"/>
    </source>
</evidence>
<dbReference type="GO" id="GO:0008843">
    <property type="term" value="F:endochitinase activity"/>
    <property type="evidence" value="ECO:0007669"/>
    <property type="project" value="UniProtKB-EC"/>
</dbReference>
<dbReference type="SMART" id="SM00636">
    <property type="entry name" value="Glyco_18"/>
    <property type="match status" value="1"/>
</dbReference>
<evidence type="ECO:0000256" key="1">
    <source>
        <dbReference type="ARBA" id="ARBA00000822"/>
    </source>
</evidence>
<dbReference type="Pfam" id="PF00704">
    <property type="entry name" value="Glyco_hydro_18"/>
    <property type="match status" value="1"/>
</dbReference>
<keyword evidence="2 7" id="KW-0378">Hydrolase</keyword>
<comment type="catalytic activity">
    <reaction evidence="1">
        <text>Random endo-hydrolysis of N-acetyl-beta-D-glucosaminide (1-&gt;4)-beta-linkages in chitin and chitodextrins.</text>
        <dbReference type="EC" id="3.2.1.14"/>
    </reaction>
</comment>
<keyword evidence="5 7" id="KW-0326">Glycosidase</keyword>
<dbReference type="SUPFAM" id="SSF51445">
    <property type="entry name" value="(Trans)glycosidases"/>
    <property type="match status" value="1"/>
</dbReference>
<dbReference type="InterPro" id="IPR001579">
    <property type="entry name" value="Glyco_hydro_18_chit_AS"/>
</dbReference>
<dbReference type="PROSITE" id="PS51910">
    <property type="entry name" value="GH18_2"/>
    <property type="match status" value="1"/>
</dbReference>
<comment type="caution">
    <text evidence="11">The sequence shown here is derived from an EMBL/GenBank/DDBJ whole genome shotgun (WGS) entry which is preliminary data.</text>
</comment>
<dbReference type="PROSITE" id="PS01095">
    <property type="entry name" value="GH18_1"/>
    <property type="match status" value="1"/>
</dbReference>
<accession>A0AAD6XX78</accession>
<evidence type="ECO:0000259" key="10">
    <source>
        <dbReference type="PROSITE" id="PS51910"/>
    </source>
</evidence>
<dbReference type="GO" id="GO:0005576">
    <property type="term" value="C:extracellular region"/>
    <property type="evidence" value="ECO:0007669"/>
    <property type="project" value="TreeGrafter"/>
</dbReference>
<protein>
    <submittedName>
        <fullName evidence="11">Glycoside hydrolase</fullName>
    </submittedName>
</protein>
<dbReference type="AlphaFoldDB" id="A0AAD6XX78"/>
<feature type="chain" id="PRO_5042103184" evidence="9">
    <location>
        <begin position="17"/>
        <end position="435"/>
    </location>
</feature>
<dbReference type="InterPro" id="IPR001223">
    <property type="entry name" value="Glyco_hydro18_cat"/>
</dbReference>
<reference evidence="11" key="1">
    <citation type="submission" date="2023-03" db="EMBL/GenBank/DDBJ databases">
        <title>Massive genome expansion in bonnet fungi (Mycena s.s.) driven by repeated elements and novel gene families across ecological guilds.</title>
        <authorList>
            <consortium name="Lawrence Berkeley National Laboratory"/>
            <person name="Harder C.B."/>
            <person name="Miyauchi S."/>
            <person name="Viragh M."/>
            <person name="Kuo A."/>
            <person name="Thoen E."/>
            <person name="Andreopoulos B."/>
            <person name="Lu D."/>
            <person name="Skrede I."/>
            <person name="Drula E."/>
            <person name="Henrissat B."/>
            <person name="Morin E."/>
            <person name="Kohler A."/>
            <person name="Barry K."/>
            <person name="LaButti K."/>
            <person name="Morin E."/>
            <person name="Salamov A."/>
            <person name="Lipzen A."/>
            <person name="Mereny Z."/>
            <person name="Hegedus B."/>
            <person name="Baldrian P."/>
            <person name="Stursova M."/>
            <person name="Weitz H."/>
            <person name="Taylor A."/>
            <person name="Grigoriev I.V."/>
            <person name="Nagy L.G."/>
            <person name="Martin F."/>
            <person name="Kauserud H."/>
        </authorList>
    </citation>
    <scope>NUCLEOTIDE SEQUENCE</scope>
    <source>
        <strain evidence="11">CBHHK173m</strain>
    </source>
</reference>
<evidence type="ECO:0000256" key="7">
    <source>
        <dbReference type="RuleBase" id="RU000489"/>
    </source>
</evidence>
<comment type="similarity">
    <text evidence="8">Belongs to the glycosyl hydrolase 18 family.</text>
</comment>
<dbReference type="InterPro" id="IPR017853">
    <property type="entry name" value="GH"/>
</dbReference>
<dbReference type="Proteomes" id="UP001222325">
    <property type="component" value="Unassembled WGS sequence"/>
</dbReference>
<sequence>MNSFSFLLLLLRIAQSAPTPNYPLLVYPLQPTYGATPIIPTDEVAFLLPVPDLFPSSSTSGARVSTPLVMAYYPDWAGPDFPPEKVDFTRYDWIDFAFALPTKDCNLSWDDPDTSPALLARLVKAAHSQRKKVKLSVGGWTGSQHFSSVVSTDQNRMKFVKNICALYNQFHLDGIDIDWEYPGHQGEGDNEVSPNDTANLLAFLQLLRRKLPSSAAITAATLPTPFYGANGQPLRDVSAFAKVFNWITLMNYDVWGSSQTPGPNAPLYDACNNSSQPDGNAVAAFKAWTAAGFPASKLVLGVPAYGYLSQSNATRLRTRGSPANVRLVGDGDQIQFRGLLKQGALVRTPARDNFGPVFSGGGGFTRYWDKCSSTPFLRSPVGQVVTYDDVQSLGMKAAWTKQVGMLGVNMFDVHGDTDGSDLADSVRRGLGLIRS</sequence>
<evidence type="ECO:0000313" key="12">
    <source>
        <dbReference type="Proteomes" id="UP001222325"/>
    </source>
</evidence>
<evidence type="ECO:0000256" key="2">
    <source>
        <dbReference type="ARBA" id="ARBA00022801"/>
    </source>
</evidence>
<keyword evidence="12" id="KW-1185">Reference proteome</keyword>
<dbReference type="InterPro" id="IPR011583">
    <property type="entry name" value="Chitinase_II/V-like_cat"/>
</dbReference>
<dbReference type="GO" id="GO:0000272">
    <property type="term" value="P:polysaccharide catabolic process"/>
    <property type="evidence" value="ECO:0007669"/>
    <property type="project" value="UniProtKB-KW"/>
</dbReference>
<dbReference type="Gene3D" id="3.20.20.80">
    <property type="entry name" value="Glycosidases"/>
    <property type="match status" value="1"/>
</dbReference>
<dbReference type="EMBL" id="JARJCN010000014">
    <property type="protein sequence ID" value="KAJ7094645.1"/>
    <property type="molecule type" value="Genomic_DNA"/>
</dbReference>
<feature type="signal peptide" evidence="9">
    <location>
        <begin position="1"/>
        <end position="16"/>
    </location>
</feature>
<keyword evidence="3" id="KW-0146">Chitin degradation</keyword>
<dbReference type="GO" id="GO:0006032">
    <property type="term" value="P:chitin catabolic process"/>
    <property type="evidence" value="ECO:0007669"/>
    <property type="project" value="UniProtKB-KW"/>
</dbReference>